<dbReference type="Gene3D" id="2.30.110.50">
    <property type="match status" value="1"/>
</dbReference>
<accession>A0A433W9H6</accession>
<dbReference type="InterPro" id="IPR006531">
    <property type="entry name" value="Gp5/Vgr_OB"/>
</dbReference>
<dbReference type="SUPFAM" id="SSF69349">
    <property type="entry name" value="Phage fibre proteins"/>
    <property type="match status" value="1"/>
</dbReference>
<protein>
    <submittedName>
        <fullName evidence="1">Uncharacterized protein</fullName>
    </submittedName>
</protein>
<dbReference type="Pfam" id="PF04717">
    <property type="entry name" value="Phage_base_V"/>
    <property type="match status" value="1"/>
</dbReference>
<evidence type="ECO:0000313" key="2">
    <source>
        <dbReference type="Proteomes" id="UP000281028"/>
    </source>
</evidence>
<dbReference type="SUPFAM" id="SSF69255">
    <property type="entry name" value="gp5 N-terminal domain-like"/>
    <property type="match status" value="1"/>
</dbReference>
<dbReference type="Gene3D" id="4.10.220.110">
    <property type="match status" value="1"/>
</dbReference>
<dbReference type="AlphaFoldDB" id="A0A433W9H6"/>
<proteinExistence type="predicted"/>
<dbReference type="Proteomes" id="UP000281028">
    <property type="component" value="Unassembled WGS sequence"/>
</dbReference>
<dbReference type="OrthoDB" id="727155at2"/>
<dbReference type="Pfam" id="PF05954">
    <property type="entry name" value="Phage_GPD"/>
    <property type="match status" value="1"/>
</dbReference>
<dbReference type="EMBL" id="RIAR02000001">
    <property type="protein sequence ID" value="NSL88634.1"/>
    <property type="molecule type" value="Genomic_DNA"/>
</dbReference>
<organism evidence="1 2">
    <name type="scientific">Chitinophaga solisilvae</name>
    <dbReference type="NCBI Taxonomy" id="1233460"/>
    <lineage>
        <taxon>Bacteria</taxon>
        <taxon>Pseudomonadati</taxon>
        <taxon>Bacteroidota</taxon>
        <taxon>Chitinophagia</taxon>
        <taxon>Chitinophagales</taxon>
        <taxon>Chitinophagaceae</taxon>
        <taxon>Chitinophaga</taxon>
    </lineage>
</organism>
<reference evidence="1" key="1">
    <citation type="submission" date="2020-05" db="EMBL/GenBank/DDBJ databases">
        <title>Chitinophaga laudate sp. nov., isolated from a tropical peat swamp.</title>
        <authorList>
            <person name="Goh C.B.S."/>
            <person name="Lee M.S."/>
            <person name="Parimannan S."/>
            <person name="Pasbakhsh P."/>
            <person name="Yule C.M."/>
            <person name="Rajandas H."/>
            <person name="Loke S."/>
            <person name="Croft L."/>
            <person name="Tan J.B.L."/>
        </authorList>
    </citation>
    <scope>NUCLEOTIDE SEQUENCE</scope>
    <source>
        <strain evidence="1">Mgbs1</strain>
    </source>
</reference>
<sequence length="613" mass="68137">MPLNTITLIYIDRKEFRHYRQLLIRQDMHGHHSFELQIHSGWLRQQEGSLFSSTRSLLGKPLNVHIAAREPLPQLKPLSFTGIITAVHAGKEGDSSGGFCTLKGESPDILLDGDPHMQVYEEQSLSAIVTGCSKDVTPYINSRVTPANQSLHPYLVQYRESNYAFLRRLAARFGEWFFYDGQRLIFGNYTPRKITLTHPSDLADFDLSLRIKSNNSNIGIYDYLHHHWIAADTANALQRSCNEHNHHALQVSNRLFPSKSAGKLQIYQGNDLREQLSAQQQRHTACHLSTLVQLNGSSRNPGIRIGDTIRAREMPLVRIAGSVIKEEKVPSPELEGDFTITQITHHCNGDGAYNNTFSAIPTDCCKPSPAPFAAPRCEAQSAVVTDNHDPAGLGRIRIKFRWQQQGNSPWVRIVSPHSGDGKGFYFLPEKGEEVWADFEGGNPELPFILGSMYNGKDHTQFGDAGNNLKVIKTRSGHTIRLDDTSGAEQLHIRDKSGNSVILDTARGNITITSPGRLLLNAREISLQATDNIDIHAGENITQGAGESHSTYAGTHATTLAAHITQQAWENFTRTSTRLEEQADHIRISSLKENITLSSSKTVVIKGAEKVKLS</sequence>
<keyword evidence="2" id="KW-1185">Reference proteome</keyword>
<gene>
    <name evidence="1" type="ORF">ECE50_017465</name>
</gene>
<comment type="caution">
    <text evidence="1">The sequence shown here is derived from an EMBL/GenBank/DDBJ whole genome shotgun (WGS) entry which is preliminary data.</text>
</comment>
<dbReference type="Gene3D" id="3.10.450.190">
    <property type="match status" value="1"/>
</dbReference>
<dbReference type="InterPro" id="IPR037026">
    <property type="entry name" value="Vgr_OB-fold_dom_sf"/>
</dbReference>
<dbReference type="Gene3D" id="3.55.50.10">
    <property type="entry name" value="Baseplate protein-like domains"/>
    <property type="match status" value="1"/>
</dbReference>
<dbReference type="SUPFAM" id="SSF69279">
    <property type="entry name" value="Phage tail proteins"/>
    <property type="match status" value="1"/>
</dbReference>
<name>A0A433W9H6_9BACT</name>
<dbReference type="Gene3D" id="2.40.50.230">
    <property type="entry name" value="Gp5 N-terminal domain"/>
    <property type="match status" value="1"/>
</dbReference>
<evidence type="ECO:0000313" key="1">
    <source>
        <dbReference type="EMBL" id="NSL88634.1"/>
    </source>
</evidence>